<evidence type="ECO:0000256" key="10">
    <source>
        <dbReference type="ARBA" id="ARBA00023295"/>
    </source>
</evidence>
<evidence type="ECO:0000256" key="11">
    <source>
        <dbReference type="ARBA" id="ARBA00044632"/>
    </source>
</evidence>
<evidence type="ECO:0000313" key="14">
    <source>
        <dbReference type="EMBL" id="KZS91153.1"/>
    </source>
</evidence>
<keyword evidence="8" id="KW-0539">Nucleus</keyword>
<keyword evidence="10" id="KW-0326">Glycosidase</keyword>
<feature type="region of interest" description="Disordered" evidence="12">
    <location>
        <begin position="340"/>
        <end position="386"/>
    </location>
</feature>
<dbReference type="GO" id="GO:0005634">
    <property type="term" value="C:nucleus"/>
    <property type="evidence" value="ECO:0007669"/>
    <property type="project" value="UniProtKB-SubCell"/>
</dbReference>
<keyword evidence="7" id="KW-0456">Lyase</keyword>
<evidence type="ECO:0000256" key="8">
    <source>
        <dbReference type="ARBA" id="ARBA00023242"/>
    </source>
</evidence>
<keyword evidence="15" id="KW-1185">Reference proteome</keyword>
<dbReference type="GO" id="GO:0006285">
    <property type="term" value="P:base-excision repair, AP site formation"/>
    <property type="evidence" value="ECO:0007669"/>
    <property type="project" value="UniProtKB-ARBA"/>
</dbReference>
<dbReference type="Pfam" id="PF07934">
    <property type="entry name" value="OGG_N"/>
    <property type="match status" value="1"/>
</dbReference>
<gene>
    <name evidence="14" type="ORF">SISNIDRAFT_443547</name>
</gene>
<name>A0A164S4N0_9AGAM</name>
<evidence type="ECO:0000256" key="12">
    <source>
        <dbReference type="SAM" id="MobiDB-lite"/>
    </source>
</evidence>
<proteinExistence type="inferred from homology"/>
<sequence>MTSILAPPGFRSLSIPLSQLSLATVLKCGQSFRWHIFALPNETTDPQYPTHEYRLALHDRVICLQQAPDRLFYRSELSERVAERDFELRQEETLVWLRDYFQLDVDLLNLYDEWSHKDEVFKSLRHRFEGIRMLRQDPWENLISFICSSNNHISRISKMVQNLCTHFSSPTLSMASPSTPESTIYYPFPPPSALADPSVAEKLRSLGFGYRANFIQKTAQMLLEQTGSDQAAIKFLYELRSRPTDEAREELIKFMGVGRKVADCVLLMSIDKREVVPVDTHVHQIAVKHYKFRGSPTKTAMSPKLYDELQSKMSKIWGPWAGWAHSVLFTADLKSFSTYGLPTPSPSPEKPRPSRAVSDTQLLTTPTKNGKRKRKDEGAPSTFLQEAKTEILSEAIAELELKAPMSDVASEDLSMNSLAERVKRRKRTPLQRTQTR</sequence>
<evidence type="ECO:0000256" key="6">
    <source>
        <dbReference type="ARBA" id="ARBA00023204"/>
    </source>
</evidence>
<dbReference type="EMBL" id="KV419417">
    <property type="protein sequence ID" value="KZS91153.1"/>
    <property type="molecule type" value="Genomic_DNA"/>
</dbReference>
<comment type="similarity">
    <text evidence="2">Belongs to the type-1 OGG1 family.</text>
</comment>
<dbReference type="AlphaFoldDB" id="A0A164S4N0"/>
<evidence type="ECO:0000256" key="4">
    <source>
        <dbReference type="ARBA" id="ARBA00022763"/>
    </source>
</evidence>
<dbReference type="Gene3D" id="3.30.310.40">
    <property type="match status" value="1"/>
</dbReference>
<keyword evidence="5" id="KW-0378">Hydrolase</keyword>
<evidence type="ECO:0000256" key="1">
    <source>
        <dbReference type="ARBA" id="ARBA00004123"/>
    </source>
</evidence>
<evidence type="ECO:0000256" key="3">
    <source>
        <dbReference type="ARBA" id="ARBA00012720"/>
    </source>
</evidence>
<dbReference type="SUPFAM" id="SSF48150">
    <property type="entry name" value="DNA-glycosylase"/>
    <property type="match status" value="1"/>
</dbReference>
<dbReference type="GO" id="GO:0003684">
    <property type="term" value="F:damaged DNA binding"/>
    <property type="evidence" value="ECO:0007669"/>
    <property type="project" value="InterPro"/>
</dbReference>
<dbReference type="GO" id="GO:0006289">
    <property type="term" value="P:nucleotide-excision repair"/>
    <property type="evidence" value="ECO:0007669"/>
    <property type="project" value="InterPro"/>
</dbReference>
<dbReference type="PANTHER" id="PTHR10242:SF2">
    <property type="entry name" value="N-GLYCOSYLASE_DNA LYASE"/>
    <property type="match status" value="1"/>
</dbReference>
<feature type="domain" description="HhH-GPD" evidence="13">
    <location>
        <begin position="147"/>
        <end position="333"/>
    </location>
</feature>
<evidence type="ECO:0000256" key="9">
    <source>
        <dbReference type="ARBA" id="ARBA00023268"/>
    </source>
</evidence>
<dbReference type="InterPro" id="IPR011257">
    <property type="entry name" value="DNA_glycosylase"/>
</dbReference>
<evidence type="ECO:0000313" key="15">
    <source>
        <dbReference type="Proteomes" id="UP000076722"/>
    </source>
</evidence>
<dbReference type="PANTHER" id="PTHR10242">
    <property type="entry name" value="8-OXOGUANINE DNA GLYCOSYLASE"/>
    <property type="match status" value="1"/>
</dbReference>
<dbReference type="InterPro" id="IPR012904">
    <property type="entry name" value="OGG_N"/>
</dbReference>
<dbReference type="FunFam" id="1.10.1670.10:FF:000005">
    <property type="entry name" value="N-glycosylase/DNA lyase OGG1"/>
    <property type="match status" value="1"/>
</dbReference>
<keyword evidence="4" id="KW-0227">DNA damage</keyword>
<reference evidence="14 15" key="1">
    <citation type="journal article" date="2016" name="Mol. Biol. Evol.">
        <title>Comparative Genomics of Early-Diverging Mushroom-Forming Fungi Provides Insights into the Origins of Lignocellulose Decay Capabilities.</title>
        <authorList>
            <person name="Nagy L.G."/>
            <person name="Riley R."/>
            <person name="Tritt A."/>
            <person name="Adam C."/>
            <person name="Daum C."/>
            <person name="Floudas D."/>
            <person name="Sun H."/>
            <person name="Yadav J.S."/>
            <person name="Pangilinan J."/>
            <person name="Larsson K.H."/>
            <person name="Matsuura K."/>
            <person name="Barry K."/>
            <person name="Labutti K."/>
            <person name="Kuo R."/>
            <person name="Ohm R.A."/>
            <person name="Bhattacharya S.S."/>
            <person name="Shirouzu T."/>
            <person name="Yoshinaga Y."/>
            <person name="Martin F.M."/>
            <person name="Grigoriev I.V."/>
            <person name="Hibbett D.S."/>
        </authorList>
    </citation>
    <scope>NUCLEOTIDE SEQUENCE [LARGE SCALE GENOMIC DNA]</scope>
    <source>
        <strain evidence="14 15">HHB9708</strain>
    </source>
</reference>
<dbReference type="Gene3D" id="1.10.340.30">
    <property type="entry name" value="Hypothetical protein, domain 2"/>
    <property type="match status" value="1"/>
</dbReference>
<organism evidence="14 15">
    <name type="scientific">Sistotremastrum niveocremeum HHB9708</name>
    <dbReference type="NCBI Taxonomy" id="1314777"/>
    <lineage>
        <taxon>Eukaryota</taxon>
        <taxon>Fungi</taxon>
        <taxon>Dikarya</taxon>
        <taxon>Basidiomycota</taxon>
        <taxon>Agaricomycotina</taxon>
        <taxon>Agaricomycetes</taxon>
        <taxon>Sistotremastrales</taxon>
        <taxon>Sistotremastraceae</taxon>
        <taxon>Sertulicium</taxon>
        <taxon>Sertulicium niveocremeum</taxon>
    </lineage>
</organism>
<dbReference type="InterPro" id="IPR052054">
    <property type="entry name" value="Oxidative_DNA_repair_enzyme"/>
</dbReference>
<dbReference type="SUPFAM" id="SSF55945">
    <property type="entry name" value="TATA-box binding protein-like"/>
    <property type="match status" value="1"/>
</dbReference>
<keyword evidence="6" id="KW-0234">DNA repair</keyword>
<evidence type="ECO:0000259" key="13">
    <source>
        <dbReference type="SMART" id="SM00478"/>
    </source>
</evidence>
<comment type="subcellular location">
    <subcellularLocation>
        <location evidence="1">Nucleus</location>
    </subcellularLocation>
</comment>
<protein>
    <recommendedName>
        <fullName evidence="3">DNA-(apurinic or apyrimidinic site) lyase</fullName>
        <ecNumber evidence="3">4.2.99.18</ecNumber>
    </recommendedName>
</protein>
<dbReference type="CDD" id="cd00056">
    <property type="entry name" value="ENDO3c"/>
    <property type="match status" value="1"/>
</dbReference>
<dbReference type="SMART" id="SM00478">
    <property type="entry name" value="ENDO3c"/>
    <property type="match status" value="1"/>
</dbReference>
<evidence type="ECO:0000256" key="2">
    <source>
        <dbReference type="ARBA" id="ARBA00010679"/>
    </source>
</evidence>
<dbReference type="GO" id="GO:0034039">
    <property type="term" value="F:8-oxo-7,8-dihydroguanine DNA N-glycosylase activity"/>
    <property type="evidence" value="ECO:0007669"/>
    <property type="project" value="TreeGrafter"/>
</dbReference>
<accession>A0A164S4N0</accession>
<dbReference type="STRING" id="1314777.A0A164S4N0"/>
<dbReference type="EC" id="4.2.99.18" evidence="3"/>
<keyword evidence="9" id="KW-0511">Multifunctional enzyme</keyword>
<comment type="catalytic activity">
    <reaction evidence="11">
        <text>2'-deoxyribonucleotide-(2'-deoxyribose 5'-phosphate)-2'-deoxyribonucleotide-DNA = a 3'-end 2'-deoxyribonucleotide-(2,3-dehydro-2,3-deoxyribose 5'-phosphate)-DNA + a 5'-end 5'-phospho-2'-deoxyribonucleoside-DNA + H(+)</text>
        <dbReference type="Rhea" id="RHEA:66592"/>
        <dbReference type="Rhea" id="RHEA-COMP:13180"/>
        <dbReference type="Rhea" id="RHEA-COMP:16897"/>
        <dbReference type="Rhea" id="RHEA-COMP:17067"/>
        <dbReference type="ChEBI" id="CHEBI:15378"/>
        <dbReference type="ChEBI" id="CHEBI:136412"/>
        <dbReference type="ChEBI" id="CHEBI:157695"/>
        <dbReference type="ChEBI" id="CHEBI:167181"/>
        <dbReference type="EC" id="4.2.99.18"/>
    </reaction>
</comment>
<dbReference type="OrthoDB" id="238681at2759"/>
<dbReference type="InterPro" id="IPR003265">
    <property type="entry name" value="HhH-GPD_domain"/>
</dbReference>
<dbReference type="Gene3D" id="1.10.1670.10">
    <property type="entry name" value="Helix-hairpin-Helix base-excision DNA repair enzymes (C-terminal)"/>
    <property type="match status" value="1"/>
</dbReference>
<dbReference type="Proteomes" id="UP000076722">
    <property type="component" value="Unassembled WGS sequence"/>
</dbReference>
<feature type="region of interest" description="Disordered" evidence="12">
    <location>
        <begin position="405"/>
        <end position="436"/>
    </location>
</feature>
<evidence type="ECO:0000256" key="5">
    <source>
        <dbReference type="ARBA" id="ARBA00022801"/>
    </source>
</evidence>
<dbReference type="Pfam" id="PF00730">
    <property type="entry name" value="HhH-GPD"/>
    <property type="match status" value="1"/>
</dbReference>
<feature type="compositionally biased region" description="Polar residues" evidence="12">
    <location>
        <begin position="357"/>
        <end position="368"/>
    </location>
</feature>
<feature type="compositionally biased region" description="Basic residues" evidence="12">
    <location>
        <begin position="422"/>
        <end position="436"/>
    </location>
</feature>
<dbReference type="GO" id="GO:0140078">
    <property type="term" value="F:class I DNA-(apurinic or apyrimidinic site) endonuclease activity"/>
    <property type="evidence" value="ECO:0007669"/>
    <property type="project" value="UniProtKB-EC"/>
</dbReference>
<dbReference type="InterPro" id="IPR023170">
    <property type="entry name" value="HhH_base_excis_C"/>
</dbReference>
<evidence type="ECO:0000256" key="7">
    <source>
        <dbReference type="ARBA" id="ARBA00023239"/>
    </source>
</evidence>